<reference evidence="2 3" key="1">
    <citation type="submission" date="2018-12" db="EMBL/GenBank/DDBJ databases">
        <title>Deinococcus radiophilus ATCC 27603 genome sequencing and assembly.</title>
        <authorList>
            <person name="Maclea K.S."/>
            <person name="Maynard C.R."/>
        </authorList>
    </citation>
    <scope>NUCLEOTIDE SEQUENCE [LARGE SCALE GENOMIC DNA]</scope>
    <source>
        <strain evidence="2 3">ATCC 27603</strain>
    </source>
</reference>
<dbReference type="AlphaFoldDB" id="A0A431W5Y4"/>
<dbReference type="Gene3D" id="1.10.1330.10">
    <property type="entry name" value="Dockerin domain"/>
    <property type="match status" value="1"/>
</dbReference>
<dbReference type="InterPro" id="IPR036439">
    <property type="entry name" value="Dockerin_dom_sf"/>
</dbReference>
<sequence length="175" mass="18370">MTRVMLLGAAALMMLGSASAADLRLRPQGQALTQAVQQALAGLSTANLPLRLVTDGGPVMTVDSDSGVPFNPDVVARTVGQGAQRRIEINPNGPLPLNAAVQQALAQEFQLEAWTPEAARLRFSGADLNADGTVDLTDLALLMNNLGGTGRGDLNGDSMVDMADVELFSKQYRLP</sequence>
<evidence type="ECO:0008006" key="4">
    <source>
        <dbReference type="Google" id="ProtNLM"/>
    </source>
</evidence>
<accession>A0A431W5Y4</accession>
<keyword evidence="3" id="KW-1185">Reference proteome</keyword>
<gene>
    <name evidence="2" type="ORF">EJ104_00690</name>
</gene>
<comment type="caution">
    <text evidence="2">The sequence shown here is derived from an EMBL/GenBank/DDBJ whole genome shotgun (WGS) entry which is preliminary data.</text>
</comment>
<keyword evidence="1" id="KW-0732">Signal</keyword>
<dbReference type="EMBL" id="RXPE01000001">
    <property type="protein sequence ID" value="RTR30803.1"/>
    <property type="molecule type" value="Genomic_DNA"/>
</dbReference>
<evidence type="ECO:0000313" key="3">
    <source>
        <dbReference type="Proteomes" id="UP000277766"/>
    </source>
</evidence>
<feature type="signal peptide" evidence="1">
    <location>
        <begin position="1"/>
        <end position="20"/>
    </location>
</feature>
<dbReference type="OrthoDB" id="72575at2"/>
<dbReference type="PROSITE" id="PS00018">
    <property type="entry name" value="EF_HAND_1"/>
    <property type="match status" value="1"/>
</dbReference>
<name>A0A431W5Y4_9DEIO</name>
<dbReference type="SUPFAM" id="SSF63446">
    <property type="entry name" value="Type I dockerin domain"/>
    <property type="match status" value="1"/>
</dbReference>
<dbReference type="Proteomes" id="UP000277766">
    <property type="component" value="Unassembled WGS sequence"/>
</dbReference>
<evidence type="ECO:0000256" key="1">
    <source>
        <dbReference type="SAM" id="SignalP"/>
    </source>
</evidence>
<protein>
    <recommendedName>
        <fullName evidence="4">EF-hand domain-containing protein</fullName>
    </recommendedName>
</protein>
<organism evidence="2 3">
    <name type="scientific">Deinococcus radiophilus</name>
    <dbReference type="NCBI Taxonomy" id="32062"/>
    <lineage>
        <taxon>Bacteria</taxon>
        <taxon>Thermotogati</taxon>
        <taxon>Deinococcota</taxon>
        <taxon>Deinococci</taxon>
        <taxon>Deinococcales</taxon>
        <taxon>Deinococcaceae</taxon>
        <taxon>Deinococcus</taxon>
    </lineage>
</organism>
<evidence type="ECO:0000313" key="2">
    <source>
        <dbReference type="EMBL" id="RTR30803.1"/>
    </source>
</evidence>
<proteinExistence type="predicted"/>
<dbReference type="CDD" id="cd14254">
    <property type="entry name" value="Dockerin_II"/>
    <property type="match status" value="1"/>
</dbReference>
<dbReference type="GO" id="GO:0000272">
    <property type="term" value="P:polysaccharide catabolic process"/>
    <property type="evidence" value="ECO:0007669"/>
    <property type="project" value="InterPro"/>
</dbReference>
<feature type="chain" id="PRO_5019171657" description="EF-hand domain-containing protein" evidence="1">
    <location>
        <begin position="21"/>
        <end position="175"/>
    </location>
</feature>
<dbReference type="RefSeq" id="WP_126350831.1">
    <property type="nucleotide sequence ID" value="NZ_CP086380.1"/>
</dbReference>
<dbReference type="InterPro" id="IPR018247">
    <property type="entry name" value="EF_Hand_1_Ca_BS"/>
</dbReference>